<evidence type="ECO:0000259" key="2">
    <source>
        <dbReference type="Pfam" id="PF00496"/>
    </source>
</evidence>
<dbReference type="InterPro" id="IPR039424">
    <property type="entry name" value="SBP_5"/>
</dbReference>
<evidence type="ECO:0000256" key="1">
    <source>
        <dbReference type="SAM" id="MobiDB-lite"/>
    </source>
</evidence>
<dbReference type="AlphaFoldDB" id="A0A2X4U3X2"/>
<name>A0A2X4U3X2_9NOCA</name>
<dbReference type="Gene3D" id="3.10.105.10">
    <property type="entry name" value="Dipeptide-binding Protein, Domain 3"/>
    <property type="match status" value="1"/>
</dbReference>
<dbReference type="GO" id="GO:1904680">
    <property type="term" value="F:peptide transmembrane transporter activity"/>
    <property type="evidence" value="ECO:0007669"/>
    <property type="project" value="TreeGrafter"/>
</dbReference>
<dbReference type="PANTHER" id="PTHR30290">
    <property type="entry name" value="PERIPLASMIC BINDING COMPONENT OF ABC TRANSPORTER"/>
    <property type="match status" value="1"/>
</dbReference>
<dbReference type="EMBL" id="LS483468">
    <property type="protein sequence ID" value="SQI29002.1"/>
    <property type="molecule type" value="Genomic_DNA"/>
</dbReference>
<protein>
    <submittedName>
        <fullName evidence="3">High affinity substrate-binding lipoprotein</fullName>
    </submittedName>
</protein>
<proteinExistence type="predicted"/>
<gene>
    <name evidence="3" type="ORF">NCTC10994_00735</name>
</gene>
<dbReference type="KEGG" id="rcr:NCTC10994_00735"/>
<keyword evidence="4" id="KW-1185">Reference proteome</keyword>
<dbReference type="Pfam" id="PF00496">
    <property type="entry name" value="SBP_bac_5"/>
    <property type="match status" value="1"/>
</dbReference>
<dbReference type="STRING" id="1219011.GCA_001895045_00455"/>
<evidence type="ECO:0000313" key="4">
    <source>
        <dbReference type="Proteomes" id="UP000249091"/>
    </source>
</evidence>
<keyword evidence="3" id="KW-0449">Lipoprotein</keyword>
<sequence length="584" mass="61053">MPVTEWIQRTHTSRREGRPRRAVVGITLAVVAAATISCGTEEERVHSIGYAIDNTVTSYNANTVDGAASGARQAFTRVLPGFGYVAPSGDVVSDTDIGTATAVPGDPFTVQYRLSPDSVYSDGVPMSCDDLVLTWAAGSGRFTAPDESGAPVNVFDSSLRGGYADIDRVDCQPGSKEATVVFKGGRGDTDWNTLFGATELMPAHVASRQAGVGDLVGAINGNNLDEVRRIADFWNSGWSLTPGEFDPALFPSAGPYRIESYSTDGGLVLVVNERWWGNAPGTDRIVVWPRGTEMAAAVDGGQIHVVDVGAGSMSDAHQVVGAVESATVVSRNLEQIVFATRGVFENPAARRAFALCVPRTQLFDELGASGEGSGFATGPVSSRLLPTDSPLYPQTAGPAERYLQPDLEAARGERTASGQERMEVRIGYLGPDDRRARTVELIAASCREAGIDVVDAGSDSFVPSKLGTDVDAVLAGTAAAAGSGGTAEMDLARAALHSGTGSNIGGFANGRIDEILDALLVAGDQQAVAGLVGDGERILWEEMPTLPLFVQPRSIGFASGLAAGVANPTTAGSGWNMDRWILTE</sequence>
<dbReference type="GO" id="GO:0015833">
    <property type="term" value="P:peptide transport"/>
    <property type="evidence" value="ECO:0007669"/>
    <property type="project" value="TreeGrafter"/>
</dbReference>
<dbReference type="Gene3D" id="3.90.76.10">
    <property type="entry name" value="Dipeptide-binding Protein, Domain 1"/>
    <property type="match status" value="1"/>
</dbReference>
<feature type="region of interest" description="Disordered" evidence="1">
    <location>
        <begin position="386"/>
        <end position="416"/>
    </location>
</feature>
<dbReference type="InterPro" id="IPR000914">
    <property type="entry name" value="SBP_5_dom"/>
</dbReference>
<dbReference type="Gene3D" id="3.40.190.10">
    <property type="entry name" value="Periplasmic binding protein-like II"/>
    <property type="match status" value="1"/>
</dbReference>
<accession>A0A2X4U3X2</accession>
<feature type="domain" description="Solute-binding protein family 5" evidence="2">
    <location>
        <begin position="106"/>
        <end position="479"/>
    </location>
</feature>
<evidence type="ECO:0000313" key="3">
    <source>
        <dbReference type="EMBL" id="SQI29002.1"/>
    </source>
</evidence>
<organism evidence="3 4">
    <name type="scientific">Rhodococcus coprophilus</name>
    <dbReference type="NCBI Taxonomy" id="38310"/>
    <lineage>
        <taxon>Bacteria</taxon>
        <taxon>Bacillati</taxon>
        <taxon>Actinomycetota</taxon>
        <taxon>Actinomycetes</taxon>
        <taxon>Mycobacteriales</taxon>
        <taxon>Nocardiaceae</taxon>
        <taxon>Rhodococcus</taxon>
    </lineage>
</organism>
<dbReference type="PANTHER" id="PTHR30290:SF65">
    <property type="entry name" value="MONOACYL PHOSPHATIDYLINOSITOL TETRAMANNOSIDE-BINDING PROTEIN LPQW-RELATED"/>
    <property type="match status" value="1"/>
</dbReference>
<reference evidence="3 4" key="1">
    <citation type="submission" date="2018-06" db="EMBL/GenBank/DDBJ databases">
        <authorList>
            <consortium name="Pathogen Informatics"/>
            <person name="Doyle S."/>
        </authorList>
    </citation>
    <scope>NUCLEOTIDE SEQUENCE [LARGE SCALE GENOMIC DNA]</scope>
    <source>
        <strain evidence="3 4">NCTC10994</strain>
    </source>
</reference>
<dbReference type="Proteomes" id="UP000249091">
    <property type="component" value="Chromosome 1"/>
</dbReference>
<dbReference type="SUPFAM" id="SSF53850">
    <property type="entry name" value="Periplasmic binding protein-like II"/>
    <property type="match status" value="1"/>
</dbReference>
<dbReference type="RefSeq" id="WP_072698431.1">
    <property type="nucleotide sequence ID" value="NZ_JAFBBL010000001.1"/>
</dbReference>